<dbReference type="GO" id="GO:0016491">
    <property type="term" value="F:oxidoreductase activity"/>
    <property type="evidence" value="ECO:0007669"/>
    <property type="project" value="UniProtKB-KW"/>
</dbReference>
<dbReference type="SUPFAM" id="SSF51735">
    <property type="entry name" value="NAD(P)-binding Rossmann-fold domains"/>
    <property type="match status" value="1"/>
</dbReference>
<dbReference type="Gene3D" id="3.40.50.720">
    <property type="entry name" value="NAD(P)-binding Rossmann-like Domain"/>
    <property type="match status" value="1"/>
</dbReference>
<dbReference type="InterPro" id="IPR036291">
    <property type="entry name" value="NAD(P)-bd_dom_sf"/>
</dbReference>
<evidence type="ECO:0008006" key="5">
    <source>
        <dbReference type="Google" id="ProtNLM"/>
    </source>
</evidence>
<dbReference type="OrthoDB" id="191139at2759"/>
<dbReference type="PANTHER" id="PTHR43157:SF73">
    <property type="entry name" value="WW DOMAIN-CONTAINING OXIDOREDUCTASE-LIKE PROTEIN"/>
    <property type="match status" value="1"/>
</dbReference>
<evidence type="ECO:0000256" key="1">
    <source>
        <dbReference type="ARBA" id="ARBA00023002"/>
    </source>
</evidence>
<comment type="caution">
    <text evidence="3">The sequence shown here is derived from an EMBL/GenBank/DDBJ whole genome shotgun (WGS) entry which is preliminary data.</text>
</comment>
<name>A0A6L2PF38_COPFO</name>
<dbReference type="EMBL" id="BLKM01000118">
    <property type="protein sequence ID" value="GFG29165.1"/>
    <property type="molecule type" value="Genomic_DNA"/>
</dbReference>
<evidence type="ECO:0000313" key="4">
    <source>
        <dbReference type="Proteomes" id="UP000502823"/>
    </source>
</evidence>
<gene>
    <name evidence="3" type="ORF">Cfor_00228</name>
</gene>
<dbReference type="AlphaFoldDB" id="A0A6L2PF38"/>
<keyword evidence="4" id="KW-1185">Reference proteome</keyword>
<evidence type="ECO:0000313" key="3">
    <source>
        <dbReference type="EMBL" id="GFG29165.1"/>
    </source>
</evidence>
<accession>A0A6L2PF38</accession>
<dbReference type="PANTHER" id="PTHR43157">
    <property type="entry name" value="PHOSPHATIDYLINOSITOL-GLYCAN BIOSYNTHESIS CLASS F PROTEIN-RELATED"/>
    <property type="match status" value="1"/>
</dbReference>
<dbReference type="PRINTS" id="PR00080">
    <property type="entry name" value="SDRFAMILY"/>
</dbReference>
<dbReference type="Proteomes" id="UP000502823">
    <property type="component" value="Unassembled WGS sequence"/>
</dbReference>
<proteinExistence type="inferred from homology"/>
<feature type="non-terminal residue" evidence="3">
    <location>
        <position position="316"/>
    </location>
</feature>
<comment type="similarity">
    <text evidence="2">Belongs to the short-chain dehydrogenases/reductases (SDR) family.</text>
</comment>
<reference evidence="4" key="1">
    <citation type="submission" date="2020-01" db="EMBL/GenBank/DDBJ databases">
        <title>Draft genome sequence of the Termite Coptotermes fromosanus.</title>
        <authorList>
            <person name="Itakura S."/>
            <person name="Yosikawa Y."/>
            <person name="Umezawa K."/>
        </authorList>
    </citation>
    <scope>NUCLEOTIDE SEQUENCE [LARGE SCALE GENOMIC DNA]</scope>
</reference>
<evidence type="ECO:0000256" key="2">
    <source>
        <dbReference type="RuleBase" id="RU000363"/>
    </source>
</evidence>
<protein>
    <recommendedName>
        <fullName evidence="5">Retinol dehydrogenase 12</fullName>
    </recommendedName>
</protein>
<organism evidence="3 4">
    <name type="scientific">Coptotermes formosanus</name>
    <name type="common">Formosan subterranean termite</name>
    <dbReference type="NCBI Taxonomy" id="36987"/>
    <lineage>
        <taxon>Eukaryota</taxon>
        <taxon>Metazoa</taxon>
        <taxon>Ecdysozoa</taxon>
        <taxon>Arthropoda</taxon>
        <taxon>Hexapoda</taxon>
        <taxon>Insecta</taxon>
        <taxon>Pterygota</taxon>
        <taxon>Neoptera</taxon>
        <taxon>Polyneoptera</taxon>
        <taxon>Dictyoptera</taxon>
        <taxon>Blattodea</taxon>
        <taxon>Blattoidea</taxon>
        <taxon>Termitoidae</taxon>
        <taxon>Rhinotermitidae</taxon>
        <taxon>Coptotermes</taxon>
    </lineage>
</organism>
<dbReference type="Pfam" id="PF00106">
    <property type="entry name" value="adh_short"/>
    <property type="match status" value="1"/>
</dbReference>
<dbReference type="InParanoid" id="A0A6L2PF38"/>
<sequence length="316" mass="35094">MSFLQSLSPLFTKSRTVYLPMPVFEPVTMAVLPSSRALPLYFEQQTIPTTFLACTLLPPNTSTGARVIMACRDVGKAEEAAKDIRRMAEGVEGAGTVEVVCLNLGSLASVRQCAQELLRKEEKIHLLVNNAGVMVCPEGKTEDGFETQFGVNHLGHFLFTCLLLPRIIRSAPARIVNVSSIAHEWGTINFEDLNSEQSYSAWKAYCQSKLANVLFCKELARRLQDAGVTTYSLHPGAVNTELQRHLSDTYFRGANLLNRAFAKLFFKTPEDGAQTSIYCSVDEKLANQTGLYYSDCKEKEPTAKARDPEVAKKLWE</sequence>
<keyword evidence="1" id="KW-0560">Oxidoreductase</keyword>
<dbReference type="InterPro" id="IPR002347">
    <property type="entry name" value="SDR_fam"/>
</dbReference>
<dbReference type="PRINTS" id="PR00081">
    <property type="entry name" value="GDHRDH"/>
</dbReference>